<comment type="caution">
    <text evidence="2">The sequence shown here is derived from an EMBL/GenBank/DDBJ whole genome shotgun (WGS) entry which is preliminary data.</text>
</comment>
<accession>A0A398CFF5</accession>
<name>A0A398CFF5_9BACL</name>
<feature type="region of interest" description="Disordered" evidence="1">
    <location>
        <begin position="26"/>
        <end position="60"/>
    </location>
</feature>
<feature type="compositionally biased region" description="Basic residues" evidence="1">
    <location>
        <begin position="51"/>
        <end position="60"/>
    </location>
</feature>
<dbReference type="Proteomes" id="UP000266340">
    <property type="component" value="Unassembled WGS sequence"/>
</dbReference>
<gene>
    <name evidence="2" type="ORF">D3H35_24150</name>
</gene>
<evidence type="ECO:0000313" key="3">
    <source>
        <dbReference type="Proteomes" id="UP000266340"/>
    </source>
</evidence>
<protein>
    <submittedName>
        <fullName evidence="2">YjzC family protein</fullName>
    </submittedName>
</protein>
<keyword evidence="3" id="KW-1185">Reference proteome</keyword>
<reference evidence="2 3" key="1">
    <citation type="submission" date="2018-09" db="EMBL/GenBank/DDBJ databases">
        <title>Cohnella cavernae sp. nov., isolated from a karst cave.</title>
        <authorList>
            <person name="Zhu H."/>
        </authorList>
    </citation>
    <scope>NUCLEOTIDE SEQUENCE [LARGE SCALE GENOMIC DNA]</scope>
    <source>
        <strain evidence="2 3">K2E09-144</strain>
    </source>
</reference>
<evidence type="ECO:0000313" key="2">
    <source>
        <dbReference type="EMBL" id="RIE01453.1"/>
    </source>
</evidence>
<dbReference type="EMBL" id="QXJM01000040">
    <property type="protein sequence ID" value="RIE01453.1"/>
    <property type="molecule type" value="Genomic_DNA"/>
</dbReference>
<dbReference type="RefSeq" id="WP_119151707.1">
    <property type="nucleotide sequence ID" value="NZ_JBHSOV010000040.1"/>
</dbReference>
<dbReference type="InterPro" id="IPR025549">
    <property type="entry name" value="YjzC"/>
</dbReference>
<dbReference type="OrthoDB" id="5244304at2"/>
<proteinExistence type="predicted"/>
<organism evidence="2 3">
    <name type="scientific">Cohnella faecalis</name>
    <dbReference type="NCBI Taxonomy" id="2315694"/>
    <lineage>
        <taxon>Bacteria</taxon>
        <taxon>Bacillati</taxon>
        <taxon>Bacillota</taxon>
        <taxon>Bacilli</taxon>
        <taxon>Bacillales</taxon>
        <taxon>Paenibacillaceae</taxon>
        <taxon>Cohnella</taxon>
    </lineage>
</organism>
<evidence type="ECO:0000256" key="1">
    <source>
        <dbReference type="SAM" id="MobiDB-lite"/>
    </source>
</evidence>
<sequence length="60" mass="6969">MGEQSEFNPGDRVPNDGEYAEIGEAAFHTNVNNPKHVRLRAGERFPETSNHNRKWKRFKT</sequence>
<dbReference type="Pfam" id="PF14168">
    <property type="entry name" value="YjzC"/>
    <property type="match status" value="1"/>
</dbReference>
<dbReference type="AlphaFoldDB" id="A0A398CFF5"/>